<dbReference type="Gene3D" id="3.60.40.10">
    <property type="entry name" value="PPM-type phosphatase domain"/>
    <property type="match status" value="1"/>
</dbReference>
<accession>A0ABY6EN11</accession>
<dbReference type="EMBL" id="CP106795">
    <property type="protein sequence ID" value="UXY35802.1"/>
    <property type="molecule type" value="Genomic_DNA"/>
</dbReference>
<evidence type="ECO:0000313" key="2">
    <source>
        <dbReference type="EMBL" id="UXY35802.1"/>
    </source>
</evidence>
<feature type="region of interest" description="Disordered" evidence="1">
    <location>
        <begin position="1"/>
        <end position="20"/>
    </location>
</feature>
<name>A0ABY6EN11_9ACTN</name>
<evidence type="ECO:0000313" key="3">
    <source>
        <dbReference type="Proteomes" id="UP001060733"/>
    </source>
</evidence>
<organism evidence="2 3">
    <name type="scientific">Streptomyces albidocamelliae</name>
    <dbReference type="NCBI Taxonomy" id="2981135"/>
    <lineage>
        <taxon>Bacteria</taxon>
        <taxon>Bacillati</taxon>
        <taxon>Actinomycetota</taxon>
        <taxon>Actinomycetes</taxon>
        <taxon>Kitasatosporales</taxon>
        <taxon>Streptomycetaceae</taxon>
        <taxon>Streptomyces</taxon>
    </lineage>
</organism>
<dbReference type="InterPro" id="IPR036457">
    <property type="entry name" value="PPM-type-like_dom_sf"/>
</dbReference>
<gene>
    <name evidence="2" type="ORF">N8I86_14240</name>
</gene>
<evidence type="ECO:0000256" key="1">
    <source>
        <dbReference type="SAM" id="MobiDB-lite"/>
    </source>
</evidence>
<reference evidence="2" key="1">
    <citation type="submission" date="2022-10" db="EMBL/GenBank/DDBJ databases">
        <authorList>
            <person name="Mo P."/>
        </authorList>
    </citation>
    <scope>NUCLEOTIDE SEQUENCE</scope>
    <source>
        <strain evidence="2">HUAS 14-6</strain>
    </source>
</reference>
<proteinExistence type="predicted"/>
<dbReference type="Proteomes" id="UP001060733">
    <property type="component" value="Chromosome"/>
</dbReference>
<protein>
    <submittedName>
        <fullName evidence="2">Serine/threonine-protein phosphatase</fullName>
    </submittedName>
</protein>
<keyword evidence="3" id="KW-1185">Reference proteome</keyword>
<sequence length="81" mass="9317">MTGCRCTPTASWRPATPQGREFGRDRFVDHVVRHHSDRQLLHETLRRLMRAVLDHNAGRLADDTTVLPADWRGGHQHEITP</sequence>